<gene>
    <name evidence="2" type="ORF">GCM10009733_006930</name>
</gene>
<keyword evidence="3" id="KW-1185">Reference proteome</keyword>
<protein>
    <recommendedName>
        <fullName evidence="4">DUF222 domain-containing protein</fullName>
    </recommendedName>
</protein>
<dbReference type="Proteomes" id="UP001500064">
    <property type="component" value="Unassembled WGS sequence"/>
</dbReference>
<comment type="caution">
    <text evidence="2">The sequence shown here is derived from an EMBL/GenBank/DDBJ whole genome shotgun (WGS) entry which is preliminary data.</text>
</comment>
<feature type="region of interest" description="Disordered" evidence="1">
    <location>
        <begin position="151"/>
        <end position="190"/>
    </location>
</feature>
<evidence type="ECO:0000313" key="2">
    <source>
        <dbReference type="EMBL" id="GAA1613454.1"/>
    </source>
</evidence>
<reference evidence="3" key="1">
    <citation type="journal article" date="2019" name="Int. J. Syst. Evol. Microbiol.">
        <title>The Global Catalogue of Microorganisms (GCM) 10K type strain sequencing project: providing services to taxonomists for standard genome sequencing and annotation.</title>
        <authorList>
            <consortium name="The Broad Institute Genomics Platform"/>
            <consortium name="The Broad Institute Genome Sequencing Center for Infectious Disease"/>
            <person name="Wu L."/>
            <person name="Ma J."/>
        </authorList>
    </citation>
    <scope>NUCLEOTIDE SEQUENCE [LARGE SCALE GENOMIC DNA]</scope>
    <source>
        <strain evidence="3">JCM 13929</strain>
    </source>
</reference>
<organism evidence="2 3">
    <name type="scientific">Nonomuraea maheshkhaliensis</name>
    <dbReference type="NCBI Taxonomy" id="419590"/>
    <lineage>
        <taxon>Bacteria</taxon>
        <taxon>Bacillati</taxon>
        <taxon>Actinomycetota</taxon>
        <taxon>Actinomycetes</taxon>
        <taxon>Streptosporangiales</taxon>
        <taxon>Streptosporangiaceae</taxon>
        <taxon>Nonomuraea</taxon>
    </lineage>
</organism>
<dbReference type="RefSeq" id="WP_346101378.1">
    <property type="nucleotide sequence ID" value="NZ_BAAAMU010000003.1"/>
</dbReference>
<name>A0ABP4QKS8_9ACTN</name>
<evidence type="ECO:0000313" key="3">
    <source>
        <dbReference type="Proteomes" id="UP001500064"/>
    </source>
</evidence>
<dbReference type="EMBL" id="BAAAMU010000003">
    <property type="protein sequence ID" value="GAA1613454.1"/>
    <property type="molecule type" value="Genomic_DNA"/>
</dbReference>
<accession>A0ABP4QKS8</accession>
<feature type="compositionally biased region" description="Basic residues" evidence="1">
    <location>
        <begin position="176"/>
        <end position="186"/>
    </location>
</feature>
<sequence>MPAPDQTPRVAAAEQAGDAFLQRLQQETPVAASEIPEFDEFRAALSDDARAAFDKEWENEISYNPGPQTWEMALAIRDDGAALIGGRERNALRRHIASLCVDEGYPITGPGNHDRYEFGASIAGPEALLAEADQLAKLYSRSSRLEEMLRTRHKPGGLDGEVSQPPSVLDDDRMGRKAPRPARSARQRPSTVCLLAEHDRRHVL</sequence>
<evidence type="ECO:0000256" key="1">
    <source>
        <dbReference type="SAM" id="MobiDB-lite"/>
    </source>
</evidence>
<evidence type="ECO:0008006" key="4">
    <source>
        <dbReference type="Google" id="ProtNLM"/>
    </source>
</evidence>
<proteinExistence type="predicted"/>